<evidence type="ECO:0000313" key="13">
    <source>
        <dbReference type="EMBL" id="VAH23298.1"/>
    </source>
</evidence>
<feature type="domain" description="Disease resistance R13L4/SHOC-2-like LRR" evidence="12">
    <location>
        <begin position="1261"/>
        <end position="1363"/>
    </location>
</feature>
<reference evidence="13 14" key="1">
    <citation type="submission" date="2017-09" db="EMBL/GenBank/DDBJ databases">
        <authorList>
            <consortium name="International Durum Wheat Genome Sequencing Consortium (IDWGSC)"/>
            <person name="Milanesi L."/>
        </authorList>
    </citation>
    <scope>NUCLEOTIDE SEQUENCE [LARGE SCALE GENOMIC DNA]</scope>
    <source>
        <strain evidence="14">cv. Svevo</strain>
    </source>
</reference>
<evidence type="ECO:0000313" key="14">
    <source>
        <dbReference type="Proteomes" id="UP000324705"/>
    </source>
</evidence>
<feature type="coiled-coil region" evidence="7">
    <location>
        <begin position="198"/>
        <end position="228"/>
    </location>
</feature>
<dbReference type="InterPro" id="IPR038005">
    <property type="entry name" value="RX-like_CC"/>
</dbReference>
<evidence type="ECO:0000259" key="11">
    <source>
        <dbReference type="Pfam" id="PF23559"/>
    </source>
</evidence>
<keyword evidence="2" id="KW-0433">Leucine-rich repeat</keyword>
<protein>
    <recommendedName>
        <fullName evidence="15">Disease resistance protein RPM1</fullName>
    </recommendedName>
</protein>
<feature type="domain" description="Disease resistance protein winged helix" evidence="11">
    <location>
        <begin position="1145"/>
        <end position="1211"/>
    </location>
</feature>
<feature type="domain" description="Disease resistance N-terminal" evidence="10">
    <location>
        <begin position="99"/>
        <end position="172"/>
    </location>
</feature>
<dbReference type="Gene3D" id="3.40.50.300">
    <property type="entry name" value="P-loop containing nucleotide triphosphate hydrolases"/>
    <property type="match status" value="4"/>
</dbReference>
<keyword evidence="4" id="KW-0547">Nucleotide-binding</keyword>
<dbReference type="InterPro" id="IPR044974">
    <property type="entry name" value="Disease_R_plants"/>
</dbReference>
<evidence type="ECO:0000256" key="4">
    <source>
        <dbReference type="ARBA" id="ARBA00022741"/>
    </source>
</evidence>
<comment type="similarity">
    <text evidence="1">Belongs to the disease resistance NB-LRR family.</text>
</comment>
<dbReference type="GO" id="GO:0043531">
    <property type="term" value="F:ADP binding"/>
    <property type="evidence" value="ECO:0007669"/>
    <property type="project" value="InterPro"/>
</dbReference>
<dbReference type="InterPro" id="IPR041118">
    <property type="entry name" value="Rx_N"/>
</dbReference>
<evidence type="ECO:0000256" key="7">
    <source>
        <dbReference type="SAM" id="Coils"/>
    </source>
</evidence>
<evidence type="ECO:0000259" key="9">
    <source>
        <dbReference type="Pfam" id="PF00931"/>
    </source>
</evidence>
<feature type="domain" description="NB-ARC" evidence="9">
    <location>
        <begin position="280"/>
        <end position="440"/>
    </location>
</feature>
<dbReference type="InterPro" id="IPR058922">
    <property type="entry name" value="WHD_DRP"/>
</dbReference>
<sequence length="1746" mass="197926">MSRSRNSVWHPSPSHWRSKPNTVLAGSERSPKRINVQSSNRWLEFVSKMIQRGHRPDNIQISGLPAASYPHYTRRKQTLEIFREQTMADFALGLTKTAVEGTLSRVQLAIDEENKLRVTAKQDLRYITAEFQMMQSFLKVVNKERANNEVVKTWVKQLRDLAFDVEDCVEFVVHLDNNNTTLIWLWRLVPSCMAPPRTRELDRAVAELKQLKARVEEVSQRNTRYNLISDSGSQAKTTTPTEQAALVTTNPSAFHMLTEVWEAAGKRRGMSDLQELIMGEGSDLQTISVWGSSAADLGTTSIFSMLYGDPGICRAFKRRAWVKLTHPFKPDEFIKSLLTQFYVSSHQKNIAVDRLTEAELMQQVNAHKYLIILEEVFSVVDWDAIRVCLPDNENGSRIIVLTKQLRTALLCTGGPYKVSELRRFSDDQSLCAFSKKVGRQSGMRDLIWQIRCRSVISVWGLSNDKSTLINKVYTSIVYKCRQFEGVEFQRHSWVNVPAPFNLEVFSRRLLVSFRSEDLQAEEIAVVSMMGECVLTQECCKFLREDDCLVVINGLQSTHDWDLIKAAFLSEPIKGCILIITNESSVATHCVEEEDGVLNIKDLEADIMLRPLIKGWRTGGKEATHRDFLFSIRLGETREWFTKFGNMHGEQRKDLWFQLDNPGVISLWGPAGAGKSTLIRIVYYYLMFRTDAYRQLEYQERMVHLEGKIAKFSWVDVPHPFNLKDFSWRLLLNFHSGDLQAQKNAAVGMMEGQDPIKECSKFLHEDKCVIVIDGLRSTDDWDLIKAALLSDPVTSHIIVITNVASVAMHCVDEGDRVIKINCPEADMALDPPIKGCASRVFSNRSAEALNFINTFRLLGCQDRSADELLRRLDSPGPSVTSLWGIAGVGKSAVARSLYCHVMLGLEQNFKCSLAGPITEFTMCSWVDVRHPFNLTDLSWHLLLDFHSDDLQAKEKAAIGILEGQDPVQECRRIMCEYRSLVVLDGLRSREDWDLIKATFLPDSTNACIIVITNEASVATHCVDNKEDRAVNVKGLEADMTLVLFKQIIKDGMEFTPDEMELSRVTLGRCGGIPKVIATIGQLFTKENARYWSMSATDLLEFINDDFMSKLETHDWFHSLRGLFSWMQSYFDGCSDSLKPCIFYLSIFPPDHKIRQRHLLRRWIAEGYCRDTYSGTAEENGKILFLELISLSIIQQCQKEQKYLYQVNGFFHEYIISRPMEDNLVFALEGNCSPNSQHAGQHLTIREDWDRDEAVFRSMDFSHLRSLTVFGEWMPFFLSSNMSLLRVLDLADTSGILDADLEQIVKVLPRLKFLSLRGCKEISHLPESIGGLRQLQTLDVRDTSIVKLPLCVIKLQKLQYIRAGTIISSDEGDESVASVPTTNVEQTSLPPEGSDDMVTTLPETTEEVQISTPPEGSDGVVTTLPETTEEIQTSTLPETRREVQTSASPEGSDDMVTALTETRLSWSCRPCSLVSSWLFKLRRRRLDNDGVEVPEGIGSMTALHTIGVVNVNIPNGKAILKELKKVTQLRKLSVSGINGQNIQELCNFISGHNHLESLSVRLDKHKDKDKEGLFACFSDMISQPPKTLKSLKLYGHVNKLPIWIKQLDNLTKFDLELTILLPEDMHFLGELSDAYFIRRLCVKPIQDGELHFSTLGHVLFWTLQVLEIDCTSKLLVTFVDHVIRTTEVLKIHCSGGASLQISGLEHLASLKEVWLKGSYSDELAQELQQQLSEHAKKPVLKLVQRRSS</sequence>
<evidence type="ECO:0008006" key="15">
    <source>
        <dbReference type="Google" id="ProtNLM"/>
    </source>
</evidence>
<evidence type="ECO:0000256" key="8">
    <source>
        <dbReference type="SAM" id="MobiDB-lite"/>
    </source>
</evidence>
<feature type="domain" description="NB-ARC" evidence="9">
    <location>
        <begin position="465"/>
        <end position="604"/>
    </location>
</feature>
<dbReference type="Pfam" id="PF18052">
    <property type="entry name" value="Rx_N"/>
    <property type="match status" value="1"/>
</dbReference>
<dbReference type="CDD" id="cd14798">
    <property type="entry name" value="RX-CC_like"/>
    <property type="match status" value="1"/>
</dbReference>
<feature type="region of interest" description="Disordered" evidence="8">
    <location>
        <begin position="1"/>
        <end position="31"/>
    </location>
</feature>
<dbReference type="Pfam" id="PF23598">
    <property type="entry name" value="LRR_14"/>
    <property type="match status" value="2"/>
</dbReference>
<dbReference type="SUPFAM" id="SSF52047">
    <property type="entry name" value="RNI-like"/>
    <property type="match status" value="1"/>
</dbReference>
<evidence type="ECO:0000256" key="3">
    <source>
        <dbReference type="ARBA" id="ARBA00022737"/>
    </source>
</evidence>
<dbReference type="InterPro" id="IPR055414">
    <property type="entry name" value="LRR_R13L4/SHOC2-like"/>
</dbReference>
<feature type="compositionally biased region" description="Polar residues" evidence="8">
    <location>
        <begin position="1376"/>
        <end position="1387"/>
    </location>
</feature>
<evidence type="ECO:0000256" key="2">
    <source>
        <dbReference type="ARBA" id="ARBA00022614"/>
    </source>
</evidence>
<dbReference type="Gene3D" id="1.20.5.4130">
    <property type="match status" value="1"/>
</dbReference>
<evidence type="ECO:0000259" key="12">
    <source>
        <dbReference type="Pfam" id="PF23598"/>
    </source>
</evidence>
<dbReference type="InterPro" id="IPR036388">
    <property type="entry name" value="WH-like_DNA-bd_sf"/>
</dbReference>
<feature type="domain" description="NB-ARC" evidence="9">
    <location>
        <begin position="658"/>
        <end position="828"/>
    </location>
</feature>
<dbReference type="SUPFAM" id="SSF52540">
    <property type="entry name" value="P-loop containing nucleoside triphosphate hydrolases"/>
    <property type="match status" value="4"/>
</dbReference>
<organism evidence="13 14">
    <name type="scientific">Triticum turgidum subsp. durum</name>
    <name type="common">Durum wheat</name>
    <name type="synonym">Triticum durum</name>
    <dbReference type="NCBI Taxonomy" id="4567"/>
    <lineage>
        <taxon>Eukaryota</taxon>
        <taxon>Viridiplantae</taxon>
        <taxon>Streptophyta</taxon>
        <taxon>Embryophyta</taxon>
        <taxon>Tracheophyta</taxon>
        <taxon>Spermatophyta</taxon>
        <taxon>Magnoliopsida</taxon>
        <taxon>Liliopsida</taxon>
        <taxon>Poales</taxon>
        <taxon>Poaceae</taxon>
        <taxon>BOP clade</taxon>
        <taxon>Pooideae</taxon>
        <taxon>Triticodae</taxon>
        <taxon>Triticeae</taxon>
        <taxon>Triticinae</taxon>
        <taxon>Triticum</taxon>
    </lineage>
</organism>
<dbReference type="PANTHER" id="PTHR23155:SF1135">
    <property type="entry name" value="OS08G0246300 PROTEIN"/>
    <property type="match status" value="1"/>
</dbReference>
<dbReference type="Pfam" id="PF23559">
    <property type="entry name" value="WHD_DRP"/>
    <property type="match status" value="1"/>
</dbReference>
<dbReference type="Gene3D" id="1.10.10.10">
    <property type="entry name" value="Winged helix-like DNA-binding domain superfamily/Winged helix DNA-binding domain"/>
    <property type="match status" value="1"/>
</dbReference>
<keyword evidence="14" id="KW-1185">Reference proteome</keyword>
<proteinExistence type="inferred from homology"/>
<dbReference type="PRINTS" id="PR00364">
    <property type="entry name" value="DISEASERSIST"/>
</dbReference>
<feature type="domain" description="NB-ARC" evidence="9">
    <location>
        <begin position="862"/>
        <end position="1046"/>
    </location>
</feature>
<dbReference type="GO" id="GO:0098542">
    <property type="term" value="P:defense response to other organism"/>
    <property type="evidence" value="ECO:0007669"/>
    <property type="project" value="TreeGrafter"/>
</dbReference>
<dbReference type="EMBL" id="LT934112">
    <property type="protein sequence ID" value="VAH23298.1"/>
    <property type="molecule type" value="Genomic_DNA"/>
</dbReference>
<gene>
    <name evidence="13" type="ORF">TRITD_1Bv1G218850</name>
</gene>
<dbReference type="PANTHER" id="PTHR23155">
    <property type="entry name" value="DISEASE RESISTANCE PROTEIN RP"/>
    <property type="match status" value="1"/>
</dbReference>
<keyword evidence="3" id="KW-0677">Repeat</keyword>
<name>A0A9R0R9M0_TRITD</name>
<keyword evidence="5" id="KW-0611">Plant defense</keyword>
<dbReference type="Gene3D" id="3.80.10.10">
    <property type="entry name" value="Ribonuclease Inhibitor"/>
    <property type="match status" value="2"/>
</dbReference>
<evidence type="ECO:0000256" key="1">
    <source>
        <dbReference type="ARBA" id="ARBA00008894"/>
    </source>
</evidence>
<dbReference type="InterPro" id="IPR027417">
    <property type="entry name" value="P-loop_NTPase"/>
</dbReference>
<dbReference type="Pfam" id="PF00931">
    <property type="entry name" value="NB-ARC"/>
    <property type="match status" value="4"/>
</dbReference>
<feature type="region of interest" description="Disordered" evidence="8">
    <location>
        <begin position="1427"/>
        <end position="1452"/>
    </location>
</feature>
<feature type="domain" description="Disease resistance R13L4/SHOC-2-like LRR" evidence="12">
    <location>
        <begin position="1483"/>
        <end position="1727"/>
    </location>
</feature>
<evidence type="ECO:0000259" key="10">
    <source>
        <dbReference type="Pfam" id="PF18052"/>
    </source>
</evidence>
<accession>A0A9R0R9M0</accession>
<keyword evidence="6 7" id="KW-0175">Coiled coil</keyword>
<dbReference type="Proteomes" id="UP000324705">
    <property type="component" value="Chromosome 1B"/>
</dbReference>
<dbReference type="InterPro" id="IPR032675">
    <property type="entry name" value="LRR_dom_sf"/>
</dbReference>
<feature type="region of interest" description="Disordered" evidence="8">
    <location>
        <begin position="1369"/>
        <end position="1393"/>
    </location>
</feature>
<dbReference type="InterPro" id="IPR002182">
    <property type="entry name" value="NB-ARC"/>
</dbReference>
<evidence type="ECO:0000256" key="5">
    <source>
        <dbReference type="ARBA" id="ARBA00022821"/>
    </source>
</evidence>
<evidence type="ECO:0000256" key="6">
    <source>
        <dbReference type="ARBA" id="ARBA00023054"/>
    </source>
</evidence>
<dbReference type="Gramene" id="TRITD1Bv1G218850.2">
    <property type="protein sequence ID" value="TRITD1Bv1G218850.2"/>
    <property type="gene ID" value="TRITD1Bv1G218850"/>
</dbReference>